<dbReference type="SUPFAM" id="SSF81342">
    <property type="entry name" value="Transmembrane di-heme cytochromes"/>
    <property type="match status" value="1"/>
</dbReference>
<dbReference type="InterPro" id="IPR011577">
    <property type="entry name" value="Cyt_b561_bac/Ni-Hgenase"/>
</dbReference>
<keyword evidence="2" id="KW-1003">Cell membrane</keyword>
<dbReference type="GO" id="GO:0022904">
    <property type="term" value="P:respiratory electron transport chain"/>
    <property type="evidence" value="ECO:0007669"/>
    <property type="project" value="InterPro"/>
</dbReference>
<gene>
    <name evidence="8" type="ORF">EV700_2587</name>
</gene>
<dbReference type="InterPro" id="IPR016174">
    <property type="entry name" value="Di-haem_cyt_TM"/>
</dbReference>
<dbReference type="GO" id="GO:0020037">
    <property type="term" value="F:heme binding"/>
    <property type="evidence" value="ECO:0007669"/>
    <property type="project" value="TreeGrafter"/>
</dbReference>
<keyword evidence="5 6" id="KW-0472">Membrane</keyword>
<accession>A0A4Q7YLR3</accession>
<evidence type="ECO:0000256" key="1">
    <source>
        <dbReference type="ARBA" id="ARBA00004651"/>
    </source>
</evidence>
<evidence type="ECO:0000256" key="2">
    <source>
        <dbReference type="ARBA" id="ARBA00022475"/>
    </source>
</evidence>
<keyword evidence="9" id="KW-1185">Reference proteome</keyword>
<feature type="transmembrane region" description="Helical" evidence="6">
    <location>
        <begin position="132"/>
        <end position="150"/>
    </location>
</feature>
<name>A0A4Q7YLR3_9GAMM</name>
<dbReference type="InterPro" id="IPR051542">
    <property type="entry name" value="Hydrogenase_cytochrome"/>
</dbReference>
<organism evidence="8 9">
    <name type="scientific">Fluviicoccus keumensis</name>
    <dbReference type="NCBI Taxonomy" id="1435465"/>
    <lineage>
        <taxon>Bacteria</taxon>
        <taxon>Pseudomonadati</taxon>
        <taxon>Pseudomonadota</taxon>
        <taxon>Gammaproteobacteria</taxon>
        <taxon>Moraxellales</taxon>
        <taxon>Moraxellaceae</taxon>
        <taxon>Fluviicoccus</taxon>
    </lineage>
</organism>
<evidence type="ECO:0000256" key="5">
    <source>
        <dbReference type="ARBA" id="ARBA00023136"/>
    </source>
</evidence>
<keyword evidence="4 6" id="KW-1133">Transmembrane helix</keyword>
<dbReference type="Proteomes" id="UP000292423">
    <property type="component" value="Unassembled WGS sequence"/>
</dbReference>
<dbReference type="PANTHER" id="PTHR30485">
    <property type="entry name" value="NI/FE-HYDROGENASE 1 B-TYPE CYTOCHROME SUBUNIT"/>
    <property type="match status" value="1"/>
</dbReference>
<feature type="domain" description="Cytochrome b561 bacterial/Ni-hydrogenase" evidence="7">
    <location>
        <begin position="5"/>
        <end position="165"/>
    </location>
</feature>
<reference evidence="8 9" key="1">
    <citation type="submission" date="2019-02" db="EMBL/GenBank/DDBJ databases">
        <title>Genomic Encyclopedia of Type Strains, Phase IV (KMG-IV): sequencing the most valuable type-strain genomes for metagenomic binning, comparative biology and taxonomic classification.</title>
        <authorList>
            <person name="Goeker M."/>
        </authorList>
    </citation>
    <scope>NUCLEOTIDE SEQUENCE [LARGE SCALE GENOMIC DNA]</scope>
    <source>
        <strain evidence="8 9">DSM 105135</strain>
    </source>
</reference>
<evidence type="ECO:0000256" key="3">
    <source>
        <dbReference type="ARBA" id="ARBA00022692"/>
    </source>
</evidence>
<feature type="transmembrane region" description="Helical" evidence="6">
    <location>
        <begin position="12"/>
        <end position="28"/>
    </location>
</feature>
<feature type="transmembrane region" description="Helical" evidence="6">
    <location>
        <begin position="34"/>
        <end position="55"/>
    </location>
</feature>
<dbReference type="AlphaFoldDB" id="A0A4Q7YLR3"/>
<feature type="transmembrane region" description="Helical" evidence="6">
    <location>
        <begin position="92"/>
        <end position="112"/>
    </location>
</feature>
<evidence type="ECO:0000259" key="7">
    <source>
        <dbReference type="Pfam" id="PF01292"/>
    </source>
</evidence>
<proteinExistence type="predicted"/>
<dbReference type="Gene3D" id="1.20.950.20">
    <property type="entry name" value="Transmembrane di-heme cytochromes, Chain C"/>
    <property type="match status" value="1"/>
</dbReference>
<evidence type="ECO:0000313" key="9">
    <source>
        <dbReference type="Proteomes" id="UP000292423"/>
    </source>
</evidence>
<evidence type="ECO:0000313" key="8">
    <source>
        <dbReference type="EMBL" id="RZU38652.1"/>
    </source>
</evidence>
<comment type="caution">
    <text evidence="8">The sequence shown here is derived from an EMBL/GenBank/DDBJ whole genome shotgun (WGS) entry which is preliminary data.</text>
</comment>
<evidence type="ECO:0000256" key="4">
    <source>
        <dbReference type="ARBA" id="ARBA00022989"/>
    </source>
</evidence>
<keyword evidence="3 6" id="KW-0812">Transmembrane</keyword>
<dbReference type="RefSeq" id="WP_130414401.1">
    <property type="nucleotide sequence ID" value="NZ_SHKX01000013.1"/>
</dbReference>
<sequence>MTLTVWPLAVRLFHWTNAALFLAAYGLLEGGEDWHARAGYGVAALVLWRIAYGLFGRGPAAFRAFWPTPSRLRRYIAVFPDRDGEFPGHNPAGALMILFLLAGLLLTALTGWLQETDRFWGEEWVQRLHEVAADAVMAAVALHVAAVLLMQRLSGKPLLRAMFRG</sequence>
<dbReference type="OrthoDB" id="196472at2"/>
<dbReference type="Pfam" id="PF01292">
    <property type="entry name" value="Ni_hydr_CYTB"/>
    <property type="match status" value="1"/>
</dbReference>
<evidence type="ECO:0000256" key="6">
    <source>
        <dbReference type="SAM" id="Phobius"/>
    </source>
</evidence>
<protein>
    <submittedName>
        <fullName evidence="8">Cytochrome b</fullName>
    </submittedName>
</protein>
<dbReference type="PANTHER" id="PTHR30485:SF2">
    <property type="entry name" value="BLL0597 PROTEIN"/>
    <property type="match status" value="1"/>
</dbReference>
<dbReference type="EMBL" id="SHKX01000013">
    <property type="protein sequence ID" value="RZU38652.1"/>
    <property type="molecule type" value="Genomic_DNA"/>
</dbReference>
<dbReference type="GO" id="GO:0005886">
    <property type="term" value="C:plasma membrane"/>
    <property type="evidence" value="ECO:0007669"/>
    <property type="project" value="UniProtKB-SubCell"/>
</dbReference>
<dbReference type="GO" id="GO:0009055">
    <property type="term" value="F:electron transfer activity"/>
    <property type="evidence" value="ECO:0007669"/>
    <property type="project" value="InterPro"/>
</dbReference>
<comment type="subcellular location">
    <subcellularLocation>
        <location evidence="1">Cell membrane</location>
        <topology evidence="1">Multi-pass membrane protein</topology>
    </subcellularLocation>
</comment>